<dbReference type="Proteomes" id="UP001642484">
    <property type="component" value="Unassembled WGS sequence"/>
</dbReference>
<feature type="non-terminal residue" evidence="2">
    <location>
        <position position="1"/>
    </location>
</feature>
<evidence type="ECO:0000256" key="1">
    <source>
        <dbReference type="SAM" id="MobiDB-lite"/>
    </source>
</evidence>
<sequence length="265" mass="30021">VKHHILRYWSDVLMCSLHTGTWSGLPLRDEKATRKRREASEKALIAEVVALDEHNKRPKSGETLTRWRMNECTEHRGRAIPPPWAKRKTDWNVGLELVIRSGKDPELVRGNPKMWDAEMIEMCGATGKAELRGRACDLVEPVKQKVREQMDIFHRQLPSPCNDRGSGFSRAEGQSTVRYNLQLDGKRPFLAGPSGKCFDRAGFLPQQDLALWDQERIIAPSRAYRSSERGASMFHDEQRQGPAWKPAGSKARSGLSKEGARLIKA</sequence>
<dbReference type="EMBL" id="CAXAMN010006843">
    <property type="protein sequence ID" value="CAK9019397.1"/>
    <property type="molecule type" value="Genomic_DNA"/>
</dbReference>
<accession>A0ABP0JYG3</accession>
<comment type="caution">
    <text evidence="2">The sequence shown here is derived from an EMBL/GenBank/DDBJ whole genome shotgun (WGS) entry which is preliminary data.</text>
</comment>
<protein>
    <submittedName>
        <fullName evidence="2">Uncharacterized protein</fullName>
    </submittedName>
</protein>
<feature type="region of interest" description="Disordered" evidence="1">
    <location>
        <begin position="227"/>
        <end position="265"/>
    </location>
</feature>
<reference evidence="2 3" key="1">
    <citation type="submission" date="2024-02" db="EMBL/GenBank/DDBJ databases">
        <authorList>
            <person name="Chen Y."/>
            <person name="Shah S."/>
            <person name="Dougan E. K."/>
            <person name="Thang M."/>
            <person name="Chan C."/>
        </authorList>
    </citation>
    <scope>NUCLEOTIDE SEQUENCE [LARGE SCALE GENOMIC DNA]</scope>
</reference>
<evidence type="ECO:0000313" key="2">
    <source>
        <dbReference type="EMBL" id="CAK9019397.1"/>
    </source>
</evidence>
<proteinExistence type="predicted"/>
<gene>
    <name evidence="2" type="ORF">CCMP2556_LOCUS13648</name>
</gene>
<name>A0ABP0JYG3_9DINO</name>
<keyword evidence="3" id="KW-1185">Reference proteome</keyword>
<evidence type="ECO:0000313" key="3">
    <source>
        <dbReference type="Proteomes" id="UP001642484"/>
    </source>
</evidence>
<organism evidence="2 3">
    <name type="scientific">Durusdinium trenchii</name>
    <dbReference type="NCBI Taxonomy" id="1381693"/>
    <lineage>
        <taxon>Eukaryota</taxon>
        <taxon>Sar</taxon>
        <taxon>Alveolata</taxon>
        <taxon>Dinophyceae</taxon>
        <taxon>Suessiales</taxon>
        <taxon>Symbiodiniaceae</taxon>
        <taxon>Durusdinium</taxon>
    </lineage>
</organism>